<feature type="chain" id="PRO_5038906538" description="Lipoprotein" evidence="1">
    <location>
        <begin position="20"/>
        <end position="236"/>
    </location>
</feature>
<dbReference type="AlphaFoldDB" id="A0A443JPC0"/>
<comment type="caution">
    <text evidence="2">The sequence shown here is derived from an EMBL/GenBank/DDBJ whole genome shotgun (WGS) entry which is preliminary data.</text>
</comment>
<reference evidence="2 3" key="1">
    <citation type="journal article" date="2018" name="Front. Microbiol.">
        <title>Novel Insights Into Bacterial Dimethylsulfoniopropionate Catabolism in the East China Sea.</title>
        <authorList>
            <person name="Liu J."/>
            <person name="Liu J."/>
            <person name="Zhang S.H."/>
            <person name="Liang J."/>
            <person name="Lin H."/>
            <person name="Song D."/>
            <person name="Yang G.P."/>
            <person name="Todd J.D."/>
            <person name="Zhang X.H."/>
        </authorList>
    </citation>
    <scope>NUCLEOTIDE SEQUENCE [LARGE SCALE GENOMIC DNA]</scope>
    <source>
        <strain evidence="2 3">ZYFD042</strain>
    </source>
</reference>
<keyword evidence="1" id="KW-0732">Signal</keyword>
<organism evidence="2 3">
    <name type="scientific">Microbacterium enclense</name>
    <dbReference type="NCBI Taxonomy" id="993073"/>
    <lineage>
        <taxon>Bacteria</taxon>
        <taxon>Bacillati</taxon>
        <taxon>Actinomycetota</taxon>
        <taxon>Actinomycetes</taxon>
        <taxon>Micrococcales</taxon>
        <taxon>Microbacteriaceae</taxon>
        <taxon>Microbacterium</taxon>
    </lineage>
</organism>
<evidence type="ECO:0000313" key="2">
    <source>
        <dbReference type="EMBL" id="RWR22344.1"/>
    </source>
</evidence>
<evidence type="ECO:0000313" key="3">
    <source>
        <dbReference type="Proteomes" id="UP000285970"/>
    </source>
</evidence>
<sequence>MPRRSLAALLSIGILSVSALVGCATAPGAPSAPEPTADDTTAAPSEVRAGWLDAGRGIAVVTWGSSTCVPVAAEPVLAGTTLTVDLVEVADGACTRDMAPRATYVALPADVEPTGDLDIDVTGAVSGKTVLSGLTEAPVAVDEFAPSAGWVGDEQVALLTWGSSGCRPQVEAVTSAAGGAVVTFVEPPADQICTADMAPRVTLADLSGIAADGPVELTLSGGNVASDGPVTVLGRR</sequence>
<dbReference type="Proteomes" id="UP000285970">
    <property type="component" value="Unassembled WGS sequence"/>
</dbReference>
<evidence type="ECO:0000256" key="1">
    <source>
        <dbReference type="SAM" id="SignalP"/>
    </source>
</evidence>
<dbReference type="RefSeq" id="WP_128216513.1">
    <property type="nucleotide sequence ID" value="NZ_RBZY01000005.1"/>
</dbReference>
<dbReference type="PROSITE" id="PS51257">
    <property type="entry name" value="PROKAR_LIPOPROTEIN"/>
    <property type="match status" value="1"/>
</dbReference>
<name>A0A443JPC0_9MICO</name>
<gene>
    <name evidence="2" type="ORF">D8Y23_02060</name>
</gene>
<feature type="signal peptide" evidence="1">
    <location>
        <begin position="1"/>
        <end position="19"/>
    </location>
</feature>
<proteinExistence type="predicted"/>
<dbReference type="OrthoDB" id="5083660at2"/>
<evidence type="ECO:0008006" key="4">
    <source>
        <dbReference type="Google" id="ProtNLM"/>
    </source>
</evidence>
<protein>
    <recommendedName>
        <fullName evidence="4">Lipoprotein</fullName>
    </recommendedName>
</protein>
<accession>A0A443JPC0</accession>
<dbReference type="EMBL" id="RBZY01000005">
    <property type="protein sequence ID" value="RWR22344.1"/>
    <property type="molecule type" value="Genomic_DNA"/>
</dbReference>